<evidence type="ECO:0000313" key="7">
    <source>
        <dbReference type="Proteomes" id="UP000317982"/>
    </source>
</evidence>
<evidence type="ECO:0000256" key="4">
    <source>
        <dbReference type="ARBA" id="ARBA00023163"/>
    </source>
</evidence>
<proteinExistence type="inferred from homology"/>
<dbReference type="InterPro" id="IPR036388">
    <property type="entry name" value="WH-like_DNA-bd_sf"/>
</dbReference>
<dbReference type="AlphaFoldDB" id="A0A545ASD9"/>
<dbReference type="EMBL" id="VIRS01000009">
    <property type="protein sequence ID" value="TQS44161.1"/>
    <property type="molecule type" value="Genomic_DNA"/>
</dbReference>
<keyword evidence="7" id="KW-1185">Reference proteome</keyword>
<accession>A0A545ASD9</accession>
<keyword evidence="3" id="KW-0238">DNA-binding</keyword>
<dbReference type="Pfam" id="PF03466">
    <property type="entry name" value="LysR_substrate"/>
    <property type="match status" value="1"/>
</dbReference>
<evidence type="ECO:0000256" key="3">
    <source>
        <dbReference type="ARBA" id="ARBA00023125"/>
    </source>
</evidence>
<name>A0A545ASD9_9ACTN</name>
<dbReference type="InParanoid" id="A0A545ASD9"/>
<evidence type="ECO:0000313" key="6">
    <source>
        <dbReference type="EMBL" id="TQS44161.1"/>
    </source>
</evidence>
<dbReference type="InterPro" id="IPR036390">
    <property type="entry name" value="WH_DNA-bd_sf"/>
</dbReference>
<keyword evidence="4" id="KW-0804">Transcription</keyword>
<gene>
    <name evidence="6" type="ORF">FL583_14490</name>
</gene>
<dbReference type="PROSITE" id="PS50931">
    <property type="entry name" value="HTH_LYSR"/>
    <property type="match status" value="1"/>
</dbReference>
<dbReference type="InterPro" id="IPR000847">
    <property type="entry name" value="LysR_HTH_N"/>
</dbReference>
<comment type="caution">
    <text evidence="6">The sequence shown here is derived from an EMBL/GenBank/DDBJ whole genome shotgun (WGS) entry which is preliminary data.</text>
</comment>
<dbReference type="Proteomes" id="UP000317982">
    <property type="component" value="Unassembled WGS sequence"/>
</dbReference>
<dbReference type="SUPFAM" id="SSF46785">
    <property type="entry name" value="Winged helix' DNA-binding domain"/>
    <property type="match status" value="1"/>
</dbReference>
<dbReference type="PRINTS" id="PR00039">
    <property type="entry name" value="HTHLYSR"/>
</dbReference>
<sequence length="320" mass="35138">MPRRHGGRFQKVPDTVPVGLDAALDFDLRLVRYFTVVAEHLNFAKAAEALHVAQPALSRQIMRLEQQLGVRLLDRTPQGSRLTEAGRVFLPQALGLLRSARQAAHAATASANSLTVGSVEQIVVTPAVRDLRRRRPDARVDVRHLNWCDAHPALLDGSVDVLVGRTPFPFPLDDLDVTELYEEPSVLVVPLFHRLAARTSVTPDDYADEPMLPCPVTSMASNTFWRLEPGRASADPPATIDGWETKLERVADGEAVAIRPAGDRRSTLRPDLATIPIEGLAPFRVVVATRRNATAPLLDDFRESAQLLREQAPGQEFVGA</sequence>
<dbReference type="GO" id="GO:0032993">
    <property type="term" value="C:protein-DNA complex"/>
    <property type="evidence" value="ECO:0007669"/>
    <property type="project" value="TreeGrafter"/>
</dbReference>
<dbReference type="Gene3D" id="1.10.10.10">
    <property type="entry name" value="Winged helix-like DNA-binding domain superfamily/Winged helix DNA-binding domain"/>
    <property type="match status" value="1"/>
</dbReference>
<organism evidence="6 7">
    <name type="scientific">Cryptosporangium phraense</name>
    <dbReference type="NCBI Taxonomy" id="2593070"/>
    <lineage>
        <taxon>Bacteria</taxon>
        <taxon>Bacillati</taxon>
        <taxon>Actinomycetota</taxon>
        <taxon>Actinomycetes</taxon>
        <taxon>Cryptosporangiales</taxon>
        <taxon>Cryptosporangiaceae</taxon>
        <taxon>Cryptosporangium</taxon>
    </lineage>
</organism>
<dbReference type="PANTHER" id="PTHR30346">
    <property type="entry name" value="TRANSCRIPTIONAL DUAL REGULATOR HCAR-RELATED"/>
    <property type="match status" value="1"/>
</dbReference>
<dbReference type="OrthoDB" id="3181812at2"/>
<dbReference type="PANTHER" id="PTHR30346:SF0">
    <property type="entry name" value="HCA OPERON TRANSCRIPTIONAL ACTIVATOR HCAR"/>
    <property type="match status" value="1"/>
</dbReference>
<evidence type="ECO:0000259" key="5">
    <source>
        <dbReference type="PROSITE" id="PS50931"/>
    </source>
</evidence>
<evidence type="ECO:0000256" key="2">
    <source>
        <dbReference type="ARBA" id="ARBA00023015"/>
    </source>
</evidence>
<dbReference type="InterPro" id="IPR005119">
    <property type="entry name" value="LysR_subst-bd"/>
</dbReference>
<evidence type="ECO:0000256" key="1">
    <source>
        <dbReference type="ARBA" id="ARBA00009437"/>
    </source>
</evidence>
<dbReference type="SUPFAM" id="SSF53850">
    <property type="entry name" value="Periplasmic binding protein-like II"/>
    <property type="match status" value="1"/>
</dbReference>
<protein>
    <submittedName>
        <fullName evidence="6">LysR family transcriptional regulator</fullName>
    </submittedName>
</protein>
<keyword evidence="2" id="KW-0805">Transcription regulation</keyword>
<dbReference type="GO" id="GO:0003677">
    <property type="term" value="F:DNA binding"/>
    <property type="evidence" value="ECO:0007669"/>
    <property type="project" value="UniProtKB-KW"/>
</dbReference>
<dbReference type="GO" id="GO:0003700">
    <property type="term" value="F:DNA-binding transcription factor activity"/>
    <property type="evidence" value="ECO:0007669"/>
    <property type="project" value="InterPro"/>
</dbReference>
<reference evidence="6 7" key="1">
    <citation type="submission" date="2019-07" db="EMBL/GenBank/DDBJ databases">
        <title>Cryptosporangium phraense sp. nov., isolated from plant litter.</title>
        <authorList>
            <person name="Suriyachadkun C."/>
        </authorList>
    </citation>
    <scope>NUCLEOTIDE SEQUENCE [LARGE SCALE GENOMIC DNA]</scope>
    <source>
        <strain evidence="6 7">A-T 5661</strain>
    </source>
</reference>
<dbReference type="Gene3D" id="3.40.190.10">
    <property type="entry name" value="Periplasmic binding protein-like II"/>
    <property type="match status" value="2"/>
</dbReference>
<feature type="domain" description="HTH lysR-type" evidence="5">
    <location>
        <begin position="26"/>
        <end position="83"/>
    </location>
</feature>
<dbReference type="Pfam" id="PF00126">
    <property type="entry name" value="HTH_1"/>
    <property type="match status" value="1"/>
</dbReference>
<dbReference type="FunFam" id="1.10.10.10:FF:000001">
    <property type="entry name" value="LysR family transcriptional regulator"/>
    <property type="match status" value="1"/>
</dbReference>
<comment type="similarity">
    <text evidence="1">Belongs to the LysR transcriptional regulatory family.</text>
</comment>